<dbReference type="SUPFAM" id="SSF56219">
    <property type="entry name" value="DNase I-like"/>
    <property type="match status" value="1"/>
</dbReference>
<keyword evidence="2" id="KW-0378">Hydrolase</keyword>
<dbReference type="Pfam" id="PF13385">
    <property type="entry name" value="Laminin_G_3"/>
    <property type="match status" value="1"/>
</dbReference>
<dbReference type="Proteomes" id="UP001337305">
    <property type="component" value="Unassembled WGS sequence"/>
</dbReference>
<feature type="domain" description="Endonuclease/exonuclease/phosphatase" evidence="1">
    <location>
        <begin position="265"/>
        <end position="500"/>
    </location>
</feature>
<dbReference type="GO" id="GO:0004519">
    <property type="term" value="F:endonuclease activity"/>
    <property type="evidence" value="ECO:0007669"/>
    <property type="project" value="UniProtKB-KW"/>
</dbReference>
<evidence type="ECO:0000313" key="2">
    <source>
        <dbReference type="EMBL" id="MEF3831669.1"/>
    </source>
</evidence>
<dbReference type="SUPFAM" id="SSF49899">
    <property type="entry name" value="Concanavalin A-like lectins/glucanases"/>
    <property type="match status" value="1"/>
</dbReference>
<dbReference type="InterPro" id="IPR005135">
    <property type="entry name" value="Endo/exonuclease/phosphatase"/>
</dbReference>
<accession>A0ABU7XMB6</accession>
<gene>
    <name evidence="2" type="ORF">N1F79_00880</name>
</gene>
<proteinExistence type="predicted"/>
<dbReference type="Pfam" id="PF03372">
    <property type="entry name" value="Exo_endo_phos"/>
    <property type="match status" value="1"/>
</dbReference>
<dbReference type="Gene3D" id="3.60.10.10">
    <property type="entry name" value="Endonuclease/exonuclease/phosphatase"/>
    <property type="match status" value="1"/>
</dbReference>
<dbReference type="Gene3D" id="2.60.120.200">
    <property type="match status" value="1"/>
</dbReference>
<dbReference type="RefSeq" id="WP_303308675.1">
    <property type="nucleotide sequence ID" value="NZ_JAODOP010000001.1"/>
</dbReference>
<dbReference type="PANTHER" id="PTHR41349:SF1">
    <property type="entry name" value="PROTEIN CBG08683"/>
    <property type="match status" value="1"/>
</dbReference>
<evidence type="ECO:0000313" key="3">
    <source>
        <dbReference type="Proteomes" id="UP001337305"/>
    </source>
</evidence>
<dbReference type="PANTHER" id="PTHR41349">
    <property type="match status" value="1"/>
</dbReference>
<dbReference type="InterPro" id="IPR013320">
    <property type="entry name" value="ConA-like_dom_sf"/>
</dbReference>
<sequence>MKQFTITNLGIVIMLVAFSFGNLQAQKKEGQLLFLDFDSKDSPNLRESNANLVYGMGIKGKGLDIEKSTNLPKLKDFGTDWFSNSKDFSISVWVKSAKVTTDTTIILSNADFRKKDMGIYKKRRINPGFTLYSSNGAWGWNIGNGSAYYNYEPIAKDQPITDNIWHQIVFTYNASRKEVRLFYDGINRAILSIGDLSNRDFASNKTLMIGKDESESSYKPFQGVVDQLEVSTTTLSQKQIQKAFKKHAKIQEEPEMENDVLTVLNWNIWHGGSHFLKDRDGFDGVERIIEMIKKSGADIVMMQETYGSGSIISSSLGYYYYEASSTIGAVWGANISVMSRYPIEDVYMIEERSNYGKNYAFNNGGAKIRLSKKNKVIAFSNWYNGRKPEDLDGALKGWAKLVNNADDIPIVWAGDFNSVSHLDDGIGKSGHSKLMTNAGFKDSYRELYPDAKKYPCYSAPRNEDKIDFIYYKGVKLKLIEAGKIIENFKGKNTLGYPSDHLGLTSKFKFN</sequence>
<reference evidence="2 3" key="1">
    <citation type="submission" date="2022-09" db="EMBL/GenBank/DDBJ databases">
        <title>Genome sequencing of Flavivirga sp. MEBiC05379.</title>
        <authorList>
            <person name="Oh H.-M."/>
            <person name="Kwon K.K."/>
            <person name="Park M.J."/>
            <person name="Yang S.-H."/>
        </authorList>
    </citation>
    <scope>NUCLEOTIDE SEQUENCE [LARGE SCALE GENOMIC DNA]</scope>
    <source>
        <strain evidence="2 3">MEBiC05379</strain>
    </source>
</reference>
<keyword evidence="3" id="KW-1185">Reference proteome</keyword>
<evidence type="ECO:0000259" key="1">
    <source>
        <dbReference type="Pfam" id="PF03372"/>
    </source>
</evidence>
<keyword evidence="2" id="KW-0540">Nuclease</keyword>
<keyword evidence="2" id="KW-0255">Endonuclease</keyword>
<dbReference type="InterPro" id="IPR036691">
    <property type="entry name" value="Endo/exonu/phosph_ase_sf"/>
</dbReference>
<name>A0ABU7XMB6_9FLAO</name>
<comment type="caution">
    <text evidence="2">The sequence shown here is derived from an EMBL/GenBank/DDBJ whole genome shotgun (WGS) entry which is preliminary data.</text>
</comment>
<protein>
    <submittedName>
        <fullName evidence="2">Endonuclease/exonuclease/phosphatase family protein</fullName>
    </submittedName>
</protein>
<dbReference type="EMBL" id="JAODOP010000001">
    <property type="protein sequence ID" value="MEF3831669.1"/>
    <property type="molecule type" value="Genomic_DNA"/>
</dbReference>
<organism evidence="2 3">
    <name type="scientific">Flavivirga spongiicola</name>
    <dbReference type="NCBI Taxonomy" id="421621"/>
    <lineage>
        <taxon>Bacteria</taxon>
        <taxon>Pseudomonadati</taxon>
        <taxon>Bacteroidota</taxon>
        <taxon>Flavobacteriia</taxon>
        <taxon>Flavobacteriales</taxon>
        <taxon>Flavobacteriaceae</taxon>
        <taxon>Flavivirga</taxon>
    </lineage>
</organism>